<dbReference type="Gene3D" id="1.20.1720.10">
    <property type="entry name" value="Multidrug resistance protein D"/>
    <property type="match status" value="1"/>
</dbReference>
<feature type="domain" description="Major facilitator superfamily (MFS) profile" evidence="8">
    <location>
        <begin position="9"/>
        <end position="457"/>
    </location>
</feature>
<dbReference type="NCBIfam" id="TIGR00711">
    <property type="entry name" value="efflux_EmrB"/>
    <property type="match status" value="1"/>
</dbReference>
<feature type="transmembrane region" description="Helical" evidence="7">
    <location>
        <begin position="104"/>
        <end position="125"/>
    </location>
</feature>
<dbReference type="GO" id="GO:0022857">
    <property type="term" value="F:transmembrane transporter activity"/>
    <property type="evidence" value="ECO:0007669"/>
    <property type="project" value="InterPro"/>
</dbReference>
<keyword evidence="2" id="KW-0813">Transport</keyword>
<evidence type="ECO:0000256" key="1">
    <source>
        <dbReference type="ARBA" id="ARBA00004651"/>
    </source>
</evidence>
<evidence type="ECO:0000259" key="8">
    <source>
        <dbReference type="PROSITE" id="PS50850"/>
    </source>
</evidence>
<dbReference type="EMBL" id="RBZM01000017">
    <property type="protein sequence ID" value="RKP44782.1"/>
    <property type="molecule type" value="Genomic_DNA"/>
</dbReference>
<comment type="caution">
    <text evidence="9">The sequence shown here is derived from an EMBL/GenBank/DDBJ whole genome shotgun (WGS) entry which is preliminary data.</text>
</comment>
<feature type="transmembrane region" description="Helical" evidence="7">
    <location>
        <begin position="224"/>
        <end position="242"/>
    </location>
</feature>
<feature type="transmembrane region" description="Helical" evidence="7">
    <location>
        <begin position="163"/>
        <end position="183"/>
    </location>
</feature>
<accession>A0A494X347</accession>
<feature type="transmembrane region" description="Helical" evidence="7">
    <location>
        <begin position="402"/>
        <end position="419"/>
    </location>
</feature>
<reference evidence="9 10" key="1">
    <citation type="submission" date="2018-10" db="EMBL/GenBank/DDBJ databases">
        <title>Cohnella sp. M2MS4P-1, whole genome shotgun sequence.</title>
        <authorList>
            <person name="Tuo L."/>
        </authorList>
    </citation>
    <scope>NUCLEOTIDE SEQUENCE [LARGE SCALE GENOMIC DNA]</scope>
    <source>
        <strain evidence="9 10">M2MS4P-1</strain>
    </source>
</reference>
<evidence type="ECO:0000256" key="2">
    <source>
        <dbReference type="ARBA" id="ARBA00022448"/>
    </source>
</evidence>
<feature type="transmembrane region" description="Helical" evidence="7">
    <location>
        <begin position="326"/>
        <end position="346"/>
    </location>
</feature>
<dbReference type="InterPro" id="IPR036259">
    <property type="entry name" value="MFS_trans_sf"/>
</dbReference>
<feature type="transmembrane region" description="Helical" evidence="7">
    <location>
        <begin position="431"/>
        <end position="453"/>
    </location>
</feature>
<dbReference type="PANTHER" id="PTHR42718:SF42">
    <property type="entry name" value="EXPORT PROTEIN"/>
    <property type="match status" value="1"/>
</dbReference>
<dbReference type="Proteomes" id="UP000282076">
    <property type="component" value="Unassembled WGS sequence"/>
</dbReference>
<evidence type="ECO:0000256" key="5">
    <source>
        <dbReference type="ARBA" id="ARBA00022989"/>
    </source>
</evidence>
<dbReference type="CDD" id="cd17321">
    <property type="entry name" value="MFS_MMR_MDR_like"/>
    <property type="match status" value="1"/>
</dbReference>
<evidence type="ECO:0000313" key="9">
    <source>
        <dbReference type="EMBL" id="RKP44782.1"/>
    </source>
</evidence>
<dbReference type="InterPro" id="IPR011701">
    <property type="entry name" value="MFS"/>
</dbReference>
<dbReference type="Gene3D" id="1.20.1250.20">
    <property type="entry name" value="MFS general substrate transporter like domains"/>
    <property type="match status" value="1"/>
</dbReference>
<dbReference type="PRINTS" id="PR01036">
    <property type="entry name" value="TCRTETB"/>
</dbReference>
<feature type="transmembrane region" description="Helical" evidence="7">
    <location>
        <begin position="358"/>
        <end position="381"/>
    </location>
</feature>
<keyword evidence="4 7" id="KW-0812">Transmembrane</keyword>
<sequence length="477" mass="50332">MFTPARVRLLFVTCIALFMAMLDNLVLGVALPSIQDDLGASLSDLEWFMNAYTLAFAVLLIPFSVLGDTIGRKKVFLAGVVVFTLGSLFSGLSDSSIGLILSRALQGVGGAAIVPLSLTLVNSAFPPEKRAAALGIWSGISGLGLSIGPLVGGLIMEGAPWQMIFYVNVPIGVIAFVLGLKWLPETHGARKPFDPIGILLLVSGLFGIIFGLERGNAEGWGTFNVYGSLAGGALLLILFYAWMKTRRTPFVNFDFFRNKNYAFYAFAGFWMNAGVFGAIFLLTLFLQKAQGNSPLGAGVREMAWTTMTMIAAPLAGLAINKLGNRTVLLSGLLFQTAALAWFAFLIRSQGFDFPFLYMLGPMMLAGTGMGLSFTPLSHGLISSVPENASGEASGMGNATRELGGVFGIAISGLIFQSGGSIRAPQDFAHHIVPSLGVGAAMMALAFLGIALFVRGRTTAKAPSPVVVDAAIPVPTKP</sequence>
<feature type="transmembrane region" description="Helical" evidence="7">
    <location>
        <begin position="195"/>
        <end position="212"/>
    </location>
</feature>
<feature type="transmembrane region" description="Helical" evidence="7">
    <location>
        <begin position="132"/>
        <end position="151"/>
    </location>
</feature>
<keyword evidence="10" id="KW-1185">Reference proteome</keyword>
<feature type="transmembrane region" description="Helical" evidence="7">
    <location>
        <begin position="263"/>
        <end position="282"/>
    </location>
</feature>
<keyword evidence="3" id="KW-1003">Cell membrane</keyword>
<dbReference type="AlphaFoldDB" id="A0A494X347"/>
<organism evidence="9 10">
    <name type="scientific">Cohnella endophytica</name>
    <dbReference type="NCBI Taxonomy" id="2419778"/>
    <lineage>
        <taxon>Bacteria</taxon>
        <taxon>Bacillati</taxon>
        <taxon>Bacillota</taxon>
        <taxon>Bacilli</taxon>
        <taxon>Bacillales</taxon>
        <taxon>Paenibacillaceae</taxon>
        <taxon>Cohnella</taxon>
    </lineage>
</organism>
<name>A0A494X347_9BACL</name>
<protein>
    <submittedName>
        <fullName evidence="9">DHA2 family efflux MFS transporter permease subunit</fullName>
    </submittedName>
</protein>
<dbReference type="Pfam" id="PF07690">
    <property type="entry name" value="MFS_1"/>
    <property type="match status" value="1"/>
</dbReference>
<comment type="subcellular location">
    <subcellularLocation>
        <location evidence="1">Cell membrane</location>
        <topology evidence="1">Multi-pass membrane protein</topology>
    </subcellularLocation>
</comment>
<dbReference type="InterPro" id="IPR020846">
    <property type="entry name" value="MFS_dom"/>
</dbReference>
<evidence type="ECO:0000256" key="4">
    <source>
        <dbReference type="ARBA" id="ARBA00022692"/>
    </source>
</evidence>
<dbReference type="OrthoDB" id="2321349at2"/>
<dbReference type="SUPFAM" id="SSF103473">
    <property type="entry name" value="MFS general substrate transporter"/>
    <property type="match status" value="1"/>
</dbReference>
<gene>
    <name evidence="9" type="ORF">D7Z26_26310</name>
</gene>
<evidence type="ECO:0000256" key="6">
    <source>
        <dbReference type="ARBA" id="ARBA00023136"/>
    </source>
</evidence>
<evidence type="ECO:0000313" key="10">
    <source>
        <dbReference type="Proteomes" id="UP000282076"/>
    </source>
</evidence>
<dbReference type="InterPro" id="IPR004638">
    <property type="entry name" value="EmrB-like"/>
</dbReference>
<proteinExistence type="predicted"/>
<feature type="transmembrane region" description="Helical" evidence="7">
    <location>
        <begin position="47"/>
        <end position="66"/>
    </location>
</feature>
<feature type="transmembrane region" description="Helical" evidence="7">
    <location>
        <begin position="302"/>
        <end position="319"/>
    </location>
</feature>
<evidence type="ECO:0000256" key="7">
    <source>
        <dbReference type="SAM" id="Phobius"/>
    </source>
</evidence>
<dbReference type="PROSITE" id="PS50850">
    <property type="entry name" value="MFS"/>
    <property type="match status" value="1"/>
</dbReference>
<dbReference type="PANTHER" id="PTHR42718">
    <property type="entry name" value="MAJOR FACILITATOR SUPERFAMILY MULTIDRUG TRANSPORTER MFSC"/>
    <property type="match status" value="1"/>
</dbReference>
<feature type="transmembrane region" description="Helical" evidence="7">
    <location>
        <begin position="75"/>
        <end position="92"/>
    </location>
</feature>
<evidence type="ECO:0000256" key="3">
    <source>
        <dbReference type="ARBA" id="ARBA00022475"/>
    </source>
</evidence>
<dbReference type="GO" id="GO:0005886">
    <property type="term" value="C:plasma membrane"/>
    <property type="evidence" value="ECO:0007669"/>
    <property type="project" value="UniProtKB-SubCell"/>
</dbReference>
<dbReference type="RefSeq" id="WP_120980008.1">
    <property type="nucleotide sequence ID" value="NZ_RBZM01000017.1"/>
</dbReference>
<keyword evidence="6 7" id="KW-0472">Membrane</keyword>
<keyword evidence="5 7" id="KW-1133">Transmembrane helix</keyword>